<feature type="chain" id="PRO_5034537136" evidence="1">
    <location>
        <begin position="19"/>
        <end position="386"/>
    </location>
</feature>
<proteinExistence type="predicted"/>
<gene>
    <name evidence="2" type="ORF">GQ602_003720</name>
</gene>
<evidence type="ECO:0000313" key="2">
    <source>
        <dbReference type="EMBL" id="KAF4589831.1"/>
    </source>
</evidence>
<dbReference type="Pfam" id="PF22785">
    <property type="entry name" value="Tc-R-P"/>
    <property type="match status" value="1"/>
</dbReference>
<keyword evidence="1" id="KW-0732">Signal</keyword>
<dbReference type="AlphaFoldDB" id="A0A8H4VEP5"/>
<sequence length="386" mass="44129">MRLSAISTLLQYITIVNAILPEKMTSKPSTDENKTKWFTTHTHNPPADPNGHGFYRFERVTDKLRPTDRLFRSSAPHYRSSEADQILTPASIKFLKDHNINQVIGVNSIPNMQRIRKTLADNAVAYTPLIVTDMQAPTLEGFMSAYKAFRSVQGTLVWCAYGYGRTGTVISALQIMRQYERSTPIPLTDSDFRTNRVESESQVRALNRLRQLARPENLKQEIRKAMSAFQEAQSAAKKTSTKLETASAVTSIRRALEDITRVEEVLEFNWEIDMTVLDRVLRTAAIKRGTISGDHHIVWRIENLNLDLVGLADSLAMMDLALKKWGERFNEPGPLTPEAAARDWKQDNLDAVITQRNTMNRAFDTIRRRLNTMRQELNKLNDKIRR</sequence>
<feature type="signal peptide" evidence="1">
    <location>
        <begin position="1"/>
        <end position="18"/>
    </location>
</feature>
<accession>A0A8H4VEP5</accession>
<organism evidence="2 3">
    <name type="scientific">Ophiocordyceps camponoti-floridani</name>
    <dbReference type="NCBI Taxonomy" id="2030778"/>
    <lineage>
        <taxon>Eukaryota</taxon>
        <taxon>Fungi</taxon>
        <taxon>Dikarya</taxon>
        <taxon>Ascomycota</taxon>
        <taxon>Pezizomycotina</taxon>
        <taxon>Sordariomycetes</taxon>
        <taxon>Hypocreomycetidae</taxon>
        <taxon>Hypocreales</taxon>
        <taxon>Ophiocordycipitaceae</taxon>
        <taxon>Ophiocordyceps</taxon>
    </lineage>
</organism>
<dbReference type="InterPro" id="IPR029021">
    <property type="entry name" value="Prot-tyrosine_phosphatase-like"/>
</dbReference>
<dbReference type="Gene3D" id="3.90.190.10">
    <property type="entry name" value="Protein tyrosine phosphatase superfamily"/>
    <property type="match status" value="1"/>
</dbReference>
<evidence type="ECO:0000256" key="1">
    <source>
        <dbReference type="SAM" id="SignalP"/>
    </source>
</evidence>
<keyword evidence="3" id="KW-1185">Reference proteome</keyword>
<dbReference type="OrthoDB" id="432447at2759"/>
<dbReference type="Proteomes" id="UP000562929">
    <property type="component" value="Unassembled WGS sequence"/>
</dbReference>
<comment type="caution">
    <text evidence="2">The sequence shown here is derived from an EMBL/GenBank/DDBJ whole genome shotgun (WGS) entry which is preliminary data.</text>
</comment>
<dbReference type="SUPFAM" id="SSF52799">
    <property type="entry name" value="(Phosphotyrosine protein) phosphatases II"/>
    <property type="match status" value="1"/>
</dbReference>
<evidence type="ECO:0000313" key="3">
    <source>
        <dbReference type="Proteomes" id="UP000562929"/>
    </source>
</evidence>
<dbReference type="EMBL" id="JAACLJ010000003">
    <property type="protein sequence ID" value="KAF4589831.1"/>
    <property type="molecule type" value="Genomic_DNA"/>
</dbReference>
<reference evidence="2 3" key="1">
    <citation type="journal article" date="2020" name="G3 (Bethesda)">
        <title>Genetic Underpinnings of Host Manipulation by Ophiocordyceps as Revealed by Comparative Transcriptomics.</title>
        <authorList>
            <person name="Will I."/>
            <person name="Das B."/>
            <person name="Trinh T."/>
            <person name="Brachmann A."/>
            <person name="Ohm R.A."/>
            <person name="de Bekker C."/>
        </authorList>
    </citation>
    <scope>NUCLEOTIDE SEQUENCE [LARGE SCALE GENOMIC DNA]</scope>
    <source>
        <strain evidence="2 3">EC05</strain>
    </source>
</reference>
<protein>
    <submittedName>
        <fullName evidence="2">Protein-tyrosine phosphatase</fullName>
    </submittedName>
</protein>
<name>A0A8H4VEP5_9HYPO</name>